<feature type="binding site" evidence="8">
    <location>
        <begin position="293"/>
        <end position="296"/>
    </location>
    <ligand>
        <name>GTP</name>
        <dbReference type="ChEBI" id="CHEBI:37565"/>
        <label>2</label>
    </ligand>
</feature>
<comment type="subunit">
    <text evidence="8">Associates with the 50S ribosomal subunit.</text>
</comment>
<dbReference type="PROSITE" id="PS51712">
    <property type="entry name" value="G_ENGA"/>
    <property type="match status" value="2"/>
</dbReference>
<dbReference type="Gene3D" id="3.30.300.20">
    <property type="match status" value="1"/>
</dbReference>
<evidence type="ECO:0000256" key="3">
    <source>
        <dbReference type="ARBA" id="ARBA00022517"/>
    </source>
</evidence>
<dbReference type="Proteomes" id="UP000671879">
    <property type="component" value="Chromosome"/>
</dbReference>
<feature type="domain" description="EngA-type G" evidence="11">
    <location>
        <begin position="2"/>
        <end position="167"/>
    </location>
</feature>
<feature type="binding site" evidence="8">
    <location>
        <begin position="181"/>
        <end position="188"/>
    </location>
    <ligand>
        <name>GTP</name>
        <dbReference type="ChEBI" id="CHEBI:37565"/>
        <label>2</label>
    </ligand>
</feature>
<protein>
    <recommendedName>
        <fullName evidence="2 8">GTPase Der</fullName>
    </recommendedName>
    <alternativeName>
        <fullName evidence="7 8">GTP-binding protein EngA</fullName>
    </alternativeName>
</protein>
<dbReference type="CDD" id="cd01895">
    <property type="entry name" value="EngA2"/>
    <property type="match status" value="1"/>
</dbReference>
<dbReference type="GO" id="GO:0005525">
    <property type="term" value="F:GTP binding"/>
    <property type="evidence" value="ECO:0007669"/>
    <property type="project" value="UniProtKB-UniRule"/>
</dbReference>
<dbReference type="FunFam" id="3.40.50.300:FF:000057">
    <property type="entry name" value="GTPase Der"/>
    <property type="match status" value="1"/>
</dbReference>
<dbReference type="InterPro" id="IPR005225">
    <property type="entry name" value="Small_GTP-bd"/>
</dbReference>
<keyword evidence="3 8" id="KW-0690">Ribosome biogenesis</keyword>
<dbReference type="GO" id="GO:0042254">
    <property type="term" value="P:ribosome biogenesis"/>
    <property type="evidence" value="ECO:0007669"/>
    <property type="project" value="UniProtKB-KW"/>
</dbReference>
<dbReference type="HAMAP" id="MF_00195">
    <property type="entry name" value="GTPase_Der"/>
    <property type="match status" value="1"/>
</dbReference>
<evidence type="ECO:0000256" key="5">
    <source>
        <dbReference type="ARBA" id="ARBA00022741"/>
    </source>
</evidence>
<evidence type="ECO:0000256" key="10">
    <source>
        <dbReference type="RuleBase" id="RU004481"/>
    </source>
</evidence>
<dbReference type="Pfam" id="PF14714">
    <property type="entry name" value="KH_dom-like"/>
    <property type="match status" value="1"/>
</dbReference>
<sequence length="443" mass="49983">MAIVSIIGRPNVGKSSLFNRIAGQRLAIVDDLPGVTRDRLYAPITTDRGQFYLVDTGGLEEENSERPFAESVRRQVHLALAESDLVLFVVDGRGGINALDREVAMTLRRSERPVLVVANKIDDPKHDEAYYDVFELGFEEAIPVSAEHNRNISTLLEMIEERLPRQESLDAEDEIRVALVGRPNVGKSSILNELTGSDRSLVSDIPGTTRDVVDSVVVRDDRRFRFVDTAGLRRKSRIDSRLEYYSTVRTFQAIDRSDVVLLVMEGTEVATDQDKRLAGHIVEQGRGLVLVVNKWDLVSKDPSFGPKLLKKIREELSFVDHAPVVFVSALSGRSVGRLPEAICRVQENRCRRIVTSRLNEMLRDILAFERMPGDGKGRYLRISYLAQVSVTPPTFVFFVNDPSLVTVAFERYVIRQLRKMETFEGTPLRLFWRKKRPSAASTA</sequence>
<feature type="domain" description="EngA-type G" evidence="11">
    <location>
        <begin position="175"/>
        <end position="350"/>
    </location>
</feature>
<dbReference type="InterPro" id="IPR027417">
    <property type="entry name" value="P-loop_NTPase"/>
</dbReference>
<evidence type="ECO:0000256" key="9">
    <source>
        <dbReference type="PROSITE-ProRule" id="PRU01049"/>
    </source>
</evidence>
<dbReference type="Pfam" id="PF01926">
    <property type="entry name" value="MMR_HSR1"/>
    <property type="match status" value="2"/>
</dbReference>
<accession>A0A9Q7AP07</accession>
<dbReference type="SUPFAM" id="SSF52540">
    <property type="entry name" value="P-loop containing nucleoside triphosphate hydrolases"/>
    <property type="match status" value="2"/>
</dbReference>
<comment type="similarity">
    <text evidence="1 8 9 10">Belongs to the TRAFAC class TrmE-Era-EngA-EngB-Septin-like GTPase superfamily. EngA (Der) GTPase family.</text>
</comment>
<dbReference type="Gene3D" id="3.40.50.300">
    <property type="entry name" value="P-loop containing nucleotide triphosphate hydrolases"/>
    <property type="match status" value="2"/>
</dbReference>
<feature type="binding site" evidence="8">
    <location>
        <begin position="55"/>
        <end position="59"/>
    </location>
    <ligand>
        <name>GTP</name>
        <dbReference type="ChEBI" id="CHEBI:37565"/>
        <label>1</label>
    </ligand>
</feature>
<keyword evidence="6 8" id="KW-0342">GTP-binding</keyword>
<dbReference type="PANTHER" id="PTHR43834">
    <property type="entry name" value="GTPASE DER"/>
    <property type="match status" value="1"/>
</dbReference>
<dbReference type="PANTHER" id="PTHR43834:SF6">
    <property type="entry name" value="GTPASE DER"/>
    <property type="match status" value="1"/>
</dbReference>
<dbReference type="CDD" id="cd01894">
    <property type="entry name" value="EngA1"/>
    <property type="match status" value="1"/>
</dbReference>
<evidence type="ECO:0000256" key="4">
    <source>
        <dbReference type="ARBA" id="ARBA00022737"/>
    </source>
</evidence>
<keyword evidence="4 10" id="KW-0677">Repeat</keyword>
<evidence type="ECO:0000256" key="8">
    <source>
        <dbReference type="HAMAP-Rule" id="MF_00195"/>
    </source>
</evidence>
<dbReference type="PIRSF" id="PIRSF006485">
    <property type="entry name" value="GTP-binding_EngA"/>
    <property type="match status" value="1"/>
</dbReference>
<dbReference type="InterPro" id="IPR016484">
    <property type="entry name" value="GTPase_Der"/>
</dbReference>
<dbReference type="InterPro" id="IPR015946">
    <property type="entry name" value="KH_dom-like_a/b"/>
</dbReference>
<feature type="binding site" evidence="8">
    <location>
        <begin position="119"/>
        <end position="122"/>
    </location>
    <ligand>
        <name>GTP</name>
        <dbReference type="ChEBI" id="CHEBI:37565"/>
        <label>1</label>
    </ligand>
</feature>
<proteinExistence type="inferred from homology"/>
<reference evidence="13" key="1">
    <citation type="submission" date="2021-04" db="EMBL/GenBank/DDBJ databases">
        <title>A novel Synergistetes isolate from a pyrite-forming mixed culture.</title>
        <authorList>
            <person name="Bunk B."/>
            <person name="Sproer C."/>
            <person name="Spring S."/>
            <person name="Pester M."/>
        </authorList>
    </citation>
    <scope>NUCLEOTIDE SEQUENCE [LARGE SCALE GENOMIC DNA]</scope>
    <source>
        <strain evidence="13">J.5.4.2-T.3.5.2</strain>
    </source>
</reference>
<dbReference type="GO" id="GO:0016787">
    <property type="term" value="F:hydrolase activity"/>
    <property type="evidence" value="ECO:0007669"/>
    <property type="project" value="UniProtKB-KW"/>
</dbReference>
<gene>
    <name evidence="8 12" type="primary">der</name>
    <name evidence="12" type="ORF">KAR29_03190</name>
</gene>
<dbReference type="NCBIfam" id="TIGR03594">
    <property type="entry name" value="GTPase_EngA"/>
    <property type="match status" value="1"/>
</dbReference>
<dbReference type="InterPro" id="IPR032859">
    <property type="entry name" value="KH_dom-like"/>
</dbReference>
<keyword evidence="13" id="KW-1185">Reference proteome</keyword>
<dbReference type="FunFam" id="3.40.50.300:FF:000040">
    <property type="entry name" value="GTPase Der"/>
    <property type="match status" value="1"/>
</dbReference>
<feature type="binding site" evidence="8">
    <location>
        <begin position="228"/>
        <end position="232"/>
    </location>
    <ligand>
        <name>GTP</name>
        <dbReference type="ChEBI" id="CHEBI:37565"/>
        <label>2</label>
    </ligand>
</feature>
<evidence type="ECO:0000259" key="11">
    <source>
        <dbReference type="PROSITE" id="PS51712"/>
    </source>
</evidence>
<keyword evidence="5 8" id="KW-0547">Nucleotide-binding</keyword>
<dbReference type="EMBL" id="CP072943">
    <property type="protein sequence ID" value="QTX32932.1"/>
    <property type="molecule type" value="Genomic_DNA"/>
</dbReference>
<comment type="function">
    <text evidence="8 10">GTPase that plays an essential role in the late steps of ribosome biogenesis.</text>
</comment>
<dbReference type="FunFam" id="3.30.300.20:FF:000004">
    <property type="entry name" value="GTPase Der"/>
    <property type="match status" value="1"/>
</dbReference>
<keyword evidence="12" id="KW-0378">Hydrolase</keyword>
<dbReference type="AlphaFoldDB" id="A0A9Q7AP07"/>
<evidence type="ECO:0000256" key="1">
    <source>
        <dbReference type="ARBA" id="ARBA00008279"/>
    </source>
</evidence>
<evidence type="ECO:0000256" key="2">
    <source>
        <dbReference type="ARBA" id="ARBA00020953"/>
    </source>
</evidence>
<evidence type="ECO:0000256" key="6">
    <source>
        <dbReference type="ARBA" id="ARBA00023134"/>
    </source>
</evidence>
<dbReference type="InterPro" id="IPR006073">
    <property type="entry name" value="GTP-bd"/>
</dbReference>
<dbReference type="InterPro" id="IPR031166">
    <property type="entry name" value="G_ENGA"/>
</dbReference>
<dbReference type="RefSeq" id="WP_274374197.1">
    <property type="nucleotide sequence ID" value="NZ_CP072943.1"/>
</dbReference>
<dbReference type="KEGG" id="aram:KAR29_03190"/>
<evidence type="ECO:0000313" key="13">
    <source>
        <dbReference type="Proteomes" id="UP000671879"/>
    </source>
</evidence>
<dbReference type="PRINTS" id="PR00326">
    <property type="entry name" value="GTP1OBG"/>
</dbReference>
<name>A0A9Q7AP07_9BACT</name>
<dbReference type="NCBIfam" id="TIGR00231">
    <property type="entry name" value="small_GTP"/>
    <property type="match status" value="2"/>
</dbReference>
<organism evidence="12 13">
    <name type="scientific">Aminithiophilus ramosus</name>
    <dbReference type="NCBI Taxonomy" id="3029084"/>
    <lineage>
        <taxon>Bacteria</taxon>
        <taxon>Thermotogati</taxon>
        <taxon>Synergistota</taxon>
        <taxon>Synergistia</taxon>
        <taxon>Synergistales</taxon>
        <taxon>Aminithiophilaceae</taxon>
        <taxon>Aminithiophilus</taxon>
    </lineage>
</organism>
<feature type="binding site" evidence="8">
    <location>
        <begin position="8"/>
        <end position="15"/>
    </location>
    <ligand>
        <name>GTP</name>
        <dbReference type="ChEBI" id="CHEBI:37565"/>
        <label>1</label>
    </ligand>
</feature>
<dbReference type="GO" id="GO:0043022">
    <property type="term" value="F:ribosome binding"/>
    <property type="evidence" value="ECO:0007669"/>
    <property type="project" value="TreeGrafter"/>
</dbReference>
<evidence type="ECO:0000313" key="12">
    <source>
        <dbReference type="EMBL" id="QTX32932.1"/>
    </source>
</evidence>
<evidence type="ECO:0000256" key="7">
    <source>
        <dbReference type="ARBA" id="ARBA00032345"/>
    </source>
</evidence>